<keyword evidence="2" id="KW-1185">Reference proteome</keyword>
<dbReference type="RefSeq" id="WP_072955567.1">
    <property type="nucleotide sequence ID" value="NZ_FQUH01000002.1"/>
</dbReference>
<evidence type="ECO:0000313" key="2">
    <source>
        <dbReference type="Proteomes" id="UP000184159"/>
    </source>
</evidence>
<sequence>MKYVILIGTRHSTQRNLERTEFSDYVESIAKQYGVKAIAEEIDESPSVVQRLSKYLNVKYINIEPSMNEREELGIYRFPSLIDLAVYQEFGNVESKGAHNEIERRMQSDCRKRENEWLRRIDNLGVFPILVVCGANHVEPFSLLLRNNDYSVDIACTLKE</sequence>
<accession>A0A1M4VE51</accession>
<dbReference type="EMBL" id="FQUH01000002">
    <property type="protein sequence ID" value="SHE67205.1"/>
    <property type="molecule type" value="Genomic_DNA"/>
</dbReference>
<name>A0A1M4VE51_VIBGA</name>
<dbReference type="Proteomes" id="UP000184159">
    <property type="component" value="Unassembled WGS sequence"/>
</dbReference>
<dbReference type="AlphaFoldDB" id="A0A1M4VE51"/>
<organism evidence="1 2">
    <name type="scientific">Vibrio gazogenes DSM 21264 = NBRC 103151</name>
    <dbReference type="NCBI Taxonomy" id="1123492"/>
    <lineage>
        <taxon>Bacteria</taxon>
        <taxon>Pseudomonadati</taxon>
        <taxon>Pseudomonadota</taxon>
        <taxon>Gammaproteobacteria</taxon>
        <taxon>Vibrionales</taxon>
        <taxon>Vibrionaceae</taxon>
        <taxon>Vibrio</taxon>
    </lineage>
</organism>
<protein>
    <submittedName>
        <fullName evidence="1">Uncharacterized protein</fullName>
    </submittedName>
</protein>
<reference evidence="2" key="1">
    <citation type="submission" date="2016-11" db="EMBL/GenBank/DDBJ databases">
        <authorList>
            <person name="Varghese N."/>
            <person name="Submissions S."/>
        </authorList>
    </citation>
    <scope>NUCLEOTIDE SEQUENCE [LARGE SCALE GENOMIC DNA]</scope>
    <source>
        <strain evidence="2">DSM 21264</strain>
    </source>
</reference>
<gene>
    <name evidence="1" type="ORF">SAMN02745781_00695</name>
</gene>
<proteinExistence type="predicted"/>
<evidence type="ECO:0000313" key="1">
    <source>
        <dbReference type="EMBL" id="SHE67205.1"/>
    </source>
</evidence>